<dbReference type="OrthoDB" id="9811827at2"/>
<dbReference type="Gene3D" id="2.40.10.340">
    <property type="entry name" value="Rod shape-determining protein MreC, domain 1"/>
    <property type="match status" value="1"/>
</dbReference>
<reference evidence="7 8" key="1">
    <citation type="submission" date="2018-08" db="EMBL/GenBank/DDBJ databases">
        <title>Pallidiluteibacterium maritimus gen. nov., sp. nov., isolated from coastal sediment.</title>
        <authorList>
            <person name="Zhou L.Y."/>
        </authorList>
    </citation>
    <scope>NUCLEOTIDE SEQUENCE [LARGE SCALE GENOMIC DNA]</scope>
    <source>
        <strain evidence="7 8">XSD2</strain>
    </source>
</reference>
<dbReference type="RefSeq" id="WP_119439793.1">
    <property type="nucleotide sequence ID" value="NZ_QWGR01000017.1"/>
</dbReference>
<keyword evidence="5" id="KW-0812">Transmembrane</keyword>
<accession>A0A399SU28</accession>
<comment type="caution">
    <text evidence="7">The sequence shown here is derived from an EMBL/GenBank/DDBJ whole genome shotgun (WGS) entry which is preliminary data.</text>
</comment>
<feature type="domain" description="Rod shape-determining protein MreC beta-barrel core" evidence="6">
    <location>
        <begin position="109"/>
        <end position="256"/>
    </location>
</feature>
<dbReference type="PANTHER" id="PTHR34138:SF1">
    <property type="entry name" value="CELL SHAPE-DETERMINING PROTEIN MREC"/>
    <property type="match status" value="1"/>
</dbReference>
<dbReference type="InterPro" id="IPR007221">
    <property type="entry name" value="MreC"/>
</dbReference>
<organism evidence="7 8">
    <name type="scientific">Maribellus luteus</name>
    <dbReference type="NCBI Taxonomy" id="2305463"/>
    <lineage>
        <taxon>Bacteria</taxon>
        <taxon>Pseudomonadati</taxon>
        <taxon>Bacteroidota</taxon>
        <taxon>Bacteroidia</taxon>
        <taxon>Marinilabiliales</taxon>
        <taxon>Prolixibacteraceae</taxon>
        <taxon>Maribellus</taxon>
    </lineage>
</organism>
<dbReference type="Gene3D" id="2.40.10.350">
    <property type="entry name" value="Rod shape-determining protein MreC, domain 2"/>
    <property type="match status" value="1"/>
</dbReference>
<dbReference type="InterPro" id="IPR042175">
    <property type="entry name" value="Cell/Rod_MreC_2"/>
</dbReference>
<dbReference type="EMBL" id="QWGR01000017">
    <property type="protein sequence ID" value="RIJ46042.1"/>
    <property type="molecule type" value="Genomic_DNA"/>
</dbReference>
<keyword evidence="8" id="KW-1185">Reference proteome</keyword>
<evidence type="ECO:0000256" key="5">
    <source>
        <dbReference type="SAM" id="Phobius"/>
    </source>
</evidence>
<gene>
    <name evidence="7" type="primary">mreC</name>
    <name evidence="7" type="ORF">D1614_20145</name>
</gene>
<evidence type="ECO:0000313" key="7">
    <source>
        <dbReference type="EMBL" id="RIJ46042.1"/>
    </source>
</evidence>
<protein>
    <recommendedName>
        <fullName evidence="2">Cell shape-determining protein MreC</fullName>
    </recommendedName>
    <alternativeName>
        <fullName evidence="4">Cell shape protein MreC</fullName>
    </alternativeName>
</protein>
<evidence type="ECO:0000256" key="3">
    <source>
        <dbReference type="ARBA" id="ARBA00022960"/>
    </source>
</evidence>
<dbReference type="GO" id="GO:0008360">
    <property type="term" value="P:regulation of cell shape"/>
    <property type="evidence" value="ECO:0007669"/>
    <property type="project" value="UniProtKB-KW"/>
</dbReference>
<dbReference type="PANTHER" id="PTHR34138">
    <property type="entry name" value="CELL SHAPE-DETERMINING PROTEIN MREC"/>
    <property type="match status" value="1"/>
</dbReference>
<evidence type="ECO:0000256" key="2">
    <source>
        <dbReference type="ARBA" id="ARBA00013855"/>
    </source>
</evidence>
<dbReference type="AlphaFoldDB" id="A0A399SU28"/>
<dbReference type="InterPro" id="IPR042177">
    <property type="entry name" value="Cell/Rod_1"/>
</dbReference>
<sequence>MRSLFRLLVKNYPFLLFLFLEVVSVVFIVNYNSFQRSRFLNTSNAVSASLYSSYSAVVQYFGLKKVNKHLMEENSFLRNRLDRYENVLPDSIPGFVASDSTFHYISARVINNSVNRQQNYITLNRGRKHGVKPDQGIITSTGIVGIVTSVSESYSMGLSVLNPRWSVSAKLKKNGYYGSLIWDGKDHRFADLNEIPFHVDVAVGDTIVTSGYSSVFPEGIMVGTVKSFTQPPGENYYVINVALSTDFKSVTWVEVIDGLKSEELEKLKQATLNGEAGI</sequence>
<feature type="transmembrane region" description="Helical" evidence="5">
    <location>
        <begin position="12"/>
        <end position="33"/>
    </location>
</feature>
<keyword evidence="5" id="KW-0472">Membrane</keyword>
<dbReference type="InterPro" id="IPR055342">
    <property type="entry name" value="MreC_beta-barrel_core"/>
</dbReference>
<keyword evidence="5" id="KW-1133">Transmembrane helix</keyword>
<dbReference type="GO" id="GO:0005886">
    <property type="term" value="C:plasma membrane"/>
    <property type="evidence" value="ECO:0007669"/>
    <property type="project" value="TreeGrafter"/>
</dbReference>
<evidence type="ECO:0000256" key="4">
    <source>
        <dbReference type="ARBA" id="ARBA00032089"/>
    </source>
</evidence>
<dbReference type="Proteomes" id="UP000265926">
    <property type="component" value="Unassembled WGS sequence"/>
</dbReference>
<proteinExistence type="inferred from homology"/>
<evidence type="ECO:0000259" key="6">
    <source>
        <dbReference type="Pfam" id="PF04085"/>
    </source>
</evidence>
<evidence type="ECO:0000256" key="1">
    <source>
        <dbReference type="ARBA" id="ARBA00009369"/>
    </source>
</evidence>
<name>A0A399SU28_9BACT</name>
<dbReference type="Pfam" id="PF04085">
    <property type="entry name" value="MreC"/>
    <property type="match status" value="1"/>
</dbReference>
<comment type="similarity">
    <text evidence="1">Belongs to the MreC family.</text>
</comment>
<keyword evidence="3" id="KW-0133">Cell shape</keyword>
<evidence type="ECO:0000313" key="8">
    <source>
        <dbReference type="Proteomes" id="UP000265926"/>
    </source>
</evidence>
<dbReference type="NCBIfam" id="NF010532">
    <property type="entry name" value="PRK13922.9-3"/>
    <property type="match status" value="1"/>
</dbReference>